<organism evidence="2 3">
    <name type="scientific">Pseudomonas fluorescens</name>
    <dbReference type="NCBI Taxonomy" id="294"/>
    <lineage>
        <taxon>Bacteria</taxon>
        <taxon>Pseudomonadati</taxon>
        <taxon>Pseudomonadota</taxon>
        <taxon>Gammaproteobacteria</taxon>
        <taxon>Pseudomonadales</taxon>
        <taxon>Pseudomonadaceae</taxon>
        <taxon>Pseudomonas</taxon>
    </lineage>
</organism>
<protein>
    <submittedName>
        <fullName evidence="2">Phosphoglycerate kinase</fullName>
    </submittedName>
</protein>
<evidence type="ECO:0000313" key="2">
    <source>
        <dbReference type="EMBL" id="KIQ61061.1"/>
    </source>
</evidence>
<dbReference type="SUPFAM" id="SSF53254">
    <property type="entry name" value="Phosphoglycerate mutase-like"/>
    <property type="match status" value="1"/>
</dbReference>
<gene>
    <name evidence="2" type="ORF">RL74_02075</name>
</gene>
<dbReference type="AlphaFoldDB" id="A0A0D0NPM7"/>
<dbReference type="Gene3D" id="3.40.50.1240">
    <property type="entry name" value="Phosphoglycerate mutase-like"/>
    <property type="match status" value="1"/>
</dbReference>
<dbReference type="InterPro" id="IPR029033">
    <property type="entry name" value="His_PPase_superfam"/>
</dbReference>
<feature type="transmembrane region" description="Helical" evidence="1">
    <location>
        <begin position="33"/>
        <end position="51"/>
    </location>
</feature>
<evidence type="ECO:0000313" key="3">
    <source>
        <dbReference type="Proteomes" id="UP000032101"/>
    </source>
</evidence>
<proteinExistence type="predicted"/>
<keyword evidence="2" id="KW-0418">Kinase</keyword>
<evidence type="ECO:0000256" key="1">
    <source>
        <dbReference type="SAM" id="Phobius"/>
    </source>
</evidence>
<reference evidence="2 3" key="1">
    <citation type="submission" date="2015-01" db="EMBL/GenBank/DDBJ databases">
        <title>Draft Genome Sequence of the Biocontrol and Plant Growth-Promoting Rhizobacteria (PGPR) Pseudomonas fluorescens UM270.</title>
        <authorList>
            <person name="Hernandez-Salmeron J.E."/>
            <person name="Santoyo G."/>
            <person name="Moreno-Hagelsieb G."/>
            <person name="Hernandez-Leon R."/>
        </authorList>
    </citation>
    <scope>NUCLEOTIDE SEQUENCE [LARGE SCALE GENOMIC DNA]</scope>
    <source>
        <strain evidence="2 3">UM270</strain>
    </source>
</reference>
<dbReference type="RefSeq" id="WP_042728171.1">
    <property type="nucleotide sequence ID" value="NZ_JXNZ01000011.1"/>
</dbReference>
<dbReference type="Proteomes" id="UP000032101">
    <property type="component" value="Unassembled WGS sequence"/>
</dbReference>
<dbReference type="EMBL" id="JXNZ01000011">
    <property type="protein sequence ID" value="KIQ61061.1"/>
    <property type="molecule type" value="Genomic_DNA"/>
</dbReference>
<accession>A0A0D0NPM7</accession>
<comment type="caution">
    <text evidence="2">The sequence shown here is derived from an EMBL/GenBank/DDBJ whole genome shotgun (WGS) entry which is preliminary data.</text>
</comment>
<dbReference type="GO" id="GO:0016301">
    <property type="term" value="F:kinase activity"/>
    <property type="evidence" value="ECO:0007669"/>
    <property type="project" value="UniProtKB-KW"/>
</dbReference>
<keyword evidence="1" id="KW-1133">Transmembrane helix</keyword>
<keyword evidence="2" id="KW-0808">Transferase</keyword>
<keyword evidence="1" id="KW-0472">Membrane</keyword>
<name>A0A0D0NPM7_PSEFL</name>
<dbReference type="PATRIC" id="fig|294.124.peg.421"/>
<keyword evidence="1" id="KW-0812">Transmembrane</keyword>
<sequence length="230" mass="25017">MPSGRLDVELRLSLFGQTRSIDTSRFARYRNTAVVLASALLVSALSLWLLGPATLPDLAHGNVAGARALADGWAKGEMIVLVRHVERCDHSKAACLNDREGITDRARAVAVGLGAQFEQLGLDHADLYNSPLTRTAQTAGYMFNKVSAGDDWLVNCRHDLLRNALAHKVPGRNLILVTHSECMQAMETALKQPTSTFGYGASLFVSTAQPQAPRLLGFIEASDWRSVTFK</sequence>
<dbReference type="CDD" id="cd07040">
    <property type="entry name" value="HP"/>
    <property type="match status" value="1"/>
</dbReference>